<dbReference type="Pfam" id="PF10342">
    <property type="entry name" value="Kre9_KNH"/>
    <property type="match status" value="1"/>
</dbReference>
<feature type="signal peptide" evidence="2">
    <location>
        <begin position="1"/>
        <end position="20"/>
    </location>
</feature>
<protein>
    <recommendedName>
        <fullName evidence="3">Yeast cell wall synthesis Kre9/Knh1-like N-terminal domain-containing protein</fullName>
    </recommendedName>
</protein>
<feature type="domain" description="Yeast cell wall synthesis Kre9/Knh1-like N-terminal" evidence="3">
    <location>
        <begin position="37"/>
        <end position="118"/>
    </location>
</feature>
<evidence type="ECO:0000313" key="4">
    <source>
        <dbReference type="EMBL" id="KAF9065788.1"/>
    </source>
</evidence>
<name>A0A9P5PLY8_9AGAR</name>
<dbReference type="EMBL" id="JADNRY010000098">
    <property type="protein sequence ID" value="KAF9065788.1"/>
    <property type="molecule type" value="Genomic_DNA"/>
</dbReference>
<accession>A0A9P5PLY8</accession>
<evidence type="ECO:0000256" key="2">
    <source>
        <dbReference type="SAM" id="SignalP"/>
    </source>
</evidence>
<keyword evidence="5" id="KW-1185">Reference proteome</keyword>
<evidence type="ECO:0000259" key="3">
    <source>
        <dbReference type="Pfam" id="PF10342"/>
    </source>
</evidence>
<dbReference type="Proteomes" id="UP000772434">
    <property type="component" value="Unassembled WGS sequence"/>
</dbReference>
<gene>
    <name evidence="4" type="ORF">BDP27DRAFT_1424532</name>
</gene>
<evidence type="ECO:0000313" key="5">
    <source>
        <dbReference type="Proteomes" id="UP000772434"/>
    </source>
</evidence>
<dbReference type="OrthoDB" id="2973648at2759"/>
<keyword evidence="1 2" id="KW-0732">Signal</keyword>
<reference evidence="4" key="1">
    <citation type="submission" date="2020-11" db="EMBL/GenBank/DDBJ databases">
        <authorList>
            <consortium name="DOE Joint Genome Institute"/>
            <person name="Ahrendt S."/>
            <person name="Riley R."/>
            <person name="Andreopoulos W."/>
            <person name="Labutti K."/>
            <person name="Pangilinan J."/>
            <person name="Ruiz-Duenas F.J."/>
            <person name="Barrasa J.M."/>
            <person name="Sanchez-Garcia M."/>
            <person name="Camarero S."/>
            <person name="Miyauchi S."/>
            <person name="Serrano A."/>
            <person name="Linde D."/>
            <person name="Babiker R."/>
            <person name="Drula E."/>
            <person name="Ayuso-Fernandez I."/>
            <person name="Pacheco R."/>
            <person name="Padilla G."/>
            <person name="Ferreira P."/>
            <person name="Barriuso J."/>
            <person name="Kellner H."/>
            <person name="Castanera R."/>
            <person name="Alfaro M."/>
            <person name="Ramirez L."/>
            <person name="Pisabarro A.G."/>
            <person name="Kuo A."/>
            <person name="Tritt A."/>
            <person name="Lipzen A."/>
            <person name="He G."/>
            <person name="Yan M."/>
            <person name="Ng V."/>
            <person name="Cullen D."/>
            <person name="Martin F."/>
            <person name="Rosso M.-N."/>
            <person name="Henrissat B."/>
            <person name="Hibbett D."/>
            <person name="Martinez A.T."/>
            <person name="Grigoriev I.V."/>
        </authorList>
    </citation>
    <scope>NUCLEOTIDE SEQUENCE</scope>
    <source>
        <strain evidence="4">AH 40177</strain>
    </source>
</reference>
<evidence type="ECO:0000256" key="1">
    <source>
        <dbReference type="ARBA" id="ARBA00022729"/>
    </source>
</evidence>
<dbReference type="AlphaFoldDB" id="A0A9P5PLY8"/>
<feature type="chain" id="PRO_5040294944" description="Yeast cell wall synthesis Kre9/Knh1-like N-terminal domain-containing protein" evidence="2">
    <location>
        <begin position="21"/>
        <end position="130"/>
    </location>
</feature>
<dbReference type="InterPro" id="IPR018466">
    <property type="entry name" value="Kre9/Knh1-like_N"/>
</dbReference>
<sequence>MQFTLLISTIVALLTAFTSAQPVARNALDVWSPTVLSPTSTTVWTQGQQYNVTWDTSDAPSQISNGASVRLGVQHTLTDTVLADGFDLRQGWVTVTAPVVPSGSEYTIILFGDSGNESEEFSIIAAYLHL</sequence>
<proteinExistence type="predicted"/>
<comment type="caution">
    <text evidence="4">The sequence shown here is derived from an EMBL/GenBank/DDBJ whole genome shotgun (WGS) entry which is preliminary data.</text>
</comment>
<organism evidence="4 5">
    <name type="scientific">Rhodocollybia butyracea</name>
    <dbReference type="NCBI Taxonomy" id="206335"/>
    <lineage>
        <taxon>Eukaryota</taxon>
        <taxon>Fungi</taxon>
        <taxon>Dikarya</taxon>
        <taxon>Basidiomycota</taxon>
        <taxon>Agaricomycotina</taxon>
        <taxon>Agaricomycetes</taxon>
        <taxon>Agaricomycetidae</taxon>
        <taxon>Agaricales</taxon>
        <taxon>Marasmiineae</taxon>
        <taxon>Omphalotaceae</taxon>
        <taxon>Rhodocollybia</taxon>
    </lineage>
</organism>